<feature type="signal peptide" evidence="1">
    <location>
        <begin position="1"/>
        <end position="25"/>
    </location>
</feature>
<accession>A0A6A6UBW9</accession>
<dbReference type="AlphaFoldDB" id="A0A6A6UBW9"/>
<protein>
    <submittedName>
        <fullName evidence="2">Uncharacterized protein</fullName>
    </submittedName>
</protein>
<organism evidence="2 3">
    <name type="scientific">Microthyrium microscopicum</name>
    <dbReference type="NCBI Taxonomy" id="703497"/>
    <lineage>
        <taxon>Eukaryota</taxon>
        <taxon>Fungi</taxon>
        <taxon>Dikarya</taxon>
        <taxon>Ascomycota</taxon>
        <taxon>Pezizomycotina</taxon>
        <taxon>Dothideomycetes</taxon>
        <taxon>Dothideomycetes incertae sedis</taxon>
        <taxon>Microthyriales</taxon>
        <taxon>Microthyriaceae</taxon>
        <taxon>Microthyrium</taxon>
    </lineage>
</organism>
<dbReference type="OrthoDB" id="3552888at2759"/>
<dbReference type="EMBL" id="MU004235">
    <property type="protein sequence ID" value="KAF2669745.1"/>
    <property type="molecule type" value="Genomic_DNA"/>
</dbReference>
<gene>
    <name evidence="2" type="ORF">BT63DRAFT_479529</name>
</gene>
<name>A0A6A6UBW9_9PEZI</name>
<dbReference type="PANTHER" id="PTHR35605">
    <property type="entry name" value="ECP2 EFFECTOR PROTEIN DOMAIN-CONTAINING PROTEIN-RELATED"/>
    <property type="match status" value="1"/>
</dbReference>
<keyword evidence="1" id="KW-0732">Signal</keyword>
<evidence type="ECO:0000256" key="1">
    <source>
        <dbReference type="SAM" id="SignalP"/>
    </source>
</evidence>
<evidence type="ECO:0000313" key="3">
    <source>
        <dbReference type="Proteomes" id="UP000799302"/>
    </source>
</evidence>
<dbReference type="Proteomes" id="UP000799302">
    <property type="component" value="Unassembled WGS sequence"/>
</dbReference>
<dbReference type="PANTHER" id="PTHR35605:SF1">
    <property type="entry name" value="ECP2 EFFECTOR PROTEIN DOMAIN-CONTAINING PROTEIN-RELATED"/>
    <property type="match status" value="1"/>
</dbReference>
<keyword evidence="3" id="KW-1185">Reference proteome</keyword>
<proteinExistence type="predicted"/>
<sequence length="211" mass="23164">MIAFTRALSLLLSITSTLFLKQAVALEQDIKAPIPGYGVEVLKWDFPDILGSQAESLNGTIQAVMAQLDLIKPSWRKDLNITAPSIPIEENQVSNKASNDLFRVVCLFGQFGWIAANQYAILDGIHYLEQLHGRPSLGPGPRTCARVSCSWDSAIWWCNDSVRTLTISGYVFIAQGATAIYKACLGWGVGGQAFSQDALYNVIVRQDHDNC</sequence>
<feature type="chain" id="PRO_5025420332" evidence="1">
    <location>
        <begin position="26"/>
        <end position="211"/>
    </location>
</feature>
<evidence type="ECO:0000313" key="2">
    <source>
        <dbReference type="EMBL" id="KAF2669745.1"/>
    </source>
</evidence>
<reference evidence="2" key="1">
    <citation type="journal article" date="2020" name="Stud. Mycol.">
        <title>101 Dothideomycetes genomes: a test case for predicting lifestyles and emergence of pathogens.</title>
        <authorList>
            <person name="Haridas S."/>
            <person name="Albert R."/>
            <person name="Binder M."/>
            <person name="Bloem J."/>
            <person name="Labutti K."/>
            <person name="Salamov A."/>
            <person name="Andreopoulos B."/>
            <person name="Baker S."/>
            <person name="Barry K."/>
            <person name="Bills G."/>
            <person name="Bluhm B."/>
            <person name="Cannon C."/>
            <person name="Castanera R."/>
            <person name="Culley D."/>
            <person name="Daum C."/>
            <person name="Ezra D."/>
            <person name="Gonzalez J."/>
            <person name="Henrissat B."/>
            <person name="Kuo A."/>
            <person name="Liang C."/>
            <person name="Lipzen A."/>
            <person name="Lutzoni F."/>
            <person name="Magnuson J."/>
            <person name="Mondo S."/>
            <person name="Nolan M."/>
            <person name="Ohm R."/>
            <person name="Pangilinan J."/>
            <person name="Park H.-J."/>
            <person name="Ramirez L."/>
            <person name="Alfaro M."/>
            <person name="Sun H."/>
            <person name="Tritt A."/>
            <person name="Yoshinaga Y."/>
            <person name="Zwiers L.-H."/>
            <person name="Turgeon B."/>
            <person name="Goodwin S."/>
            <person name="Spatafora J."/>
            <person name="Crous P."/>
            <person name="Grigoriev I."/>
        </authorList>
    </citation>
    <scope>NUCLEOTIDE SEQUENCE</scope>
    <source>
        <strain evidence="2">CBS 115976</strain>
    </source>
</reference>